<dbReference type="InterPro" id="IPR013857">
    <property type="entry name" value="NADH-UbQ_OxRdtase-assoc_prot30"/>
</dbReference>
<keyword evidence="3" id="KW-0496">Mitochondrion</keyword>
<comment type="caution">
    <text evidence="7">The sequence shown here is derived from an EMBL/GenBank/DDBJ whole genome shotgun (WGS) entry which is preliminary data.</text>
</comment>
<sequence length="358" mass="40561">MFPTRRLAQGGFFKRSANEFGRLSKIAWNTEALHTPTKPYTLLNFEDESTVKECKTMADRAVGGFSTASLDYEPAGPSSNTPSHARFHGSISTKLPDNWRVERTEQEEKEKKTNTYKQGYAAFRNKDRGFWLFGRLFWDVDPYAYLALRIKSDGRRYTVNVQTDAVVETDIHQHRLYTRHHRLLDTPKLQEEYDFQADSPDAIEDLYPSGVPAALSDIPPESTIISTSTSTTTSGSNGWETVLLPFNSFVRTNHGFVIEPQTSLTKQRVKSIGIGLTDRVDGPFDLRIHKIWATNGISEAEIEEERRICGDNALPLDEGVSSGWTDKSKENSVKEESKQQDRDSNKKGLKGLKSEWEE</sequence>
<protein>
    <submittedName>
        <fullName evidence="7">NADH:ubiquinone oxidoreductase intermediate-associated protein 30</fullName>
    </submittedName>
</protein>
<feature type="region of interest" description="Disordered" evidence="5">
    <location>
        <begin position="313"/>
        <end position="358"/>
    </location>
</feature>
<evidence type="ECO:0000313" key="8">
    <source>
        <dbReference type="Proteomes" id="UP000070168"/>
    </source>
</evidence>
<dbReference type="InterPro" id="IPR039131">
    <property type="entry name" value="NDUFAF1"/>
</dbReference>
<proteinExistence type="inferred from homology"/>
<evidence type="ECO:0000313" key="7">
    <source>
        <dbReference type="EMBL" id="KXG45783.1"/>
    </source>
</evidence>
<dbReference type="PANTHER" id="PTHR13194">
    <property type="entry name" value="COMPLEX I INTERMEDIATE-ASSOCIATED PROTEIN 30"/>
    <property type="match status" value="1"/>
</dbReference>
<gene>
    <name evidence="7" type="ORF">PGRI_046390</name>
</gene>
<evidence type="ECO:0000256" key="2">
    <source>
        <dbReference type="ARBA" id="ARBA00007884"/>
    </source>
</evidence>
<evidence type="ECO:0000256" key="1">
    <source>
        <dbReference type="ARBA" id="ARBA00004173"/>
    </source>
</evidence>
<keyword evidence="8" id="KW-1185">Reference proteome</keyword>
<evidence type="ECO:0000259" key="6">
    <source>
        <dbReference type="Pfam" id="PF08547"/>
    </source>
</evidence>
<dbReference type="GO" id="GO:0005739">
    <property type="term" value="C:mitochondrion"/>
    <property type="evidence" value="ECO:0007669"/>
    <property type="project" value="UniProtKB-SubCell"/>
</dbReference>
<dbReference type="GeneID" id="63707652"/>
<dbReference type="InterPro" id="IPR008979">
    <property type="entry name" value="Galactose-bd-like_sf"/>
</dbReference>
<keyword evidence="4" id="KW-0143">Chaperone</keyword>
<evidence type="ECO:0000256" key="4">
    <source>
        <dbReference type="ARBA" id="ARBA00023186"/>
    </source>
</evidence>
<name>A0A135LA05_PENPA</name>
<dbReference type="RefSeq" id="XP_040644319.1">
    <property type="nucleotide sequence ID" value="XM_040792352.1"/>
</dbReference>
<dbReference type="SUPFAM" id="SSF49785">
    <property type="entry name" value="Galactose-binding domain-like"/>
    <property type="match status" value="1"/>
</dbReference>
<dbReference type="GO" id="GO:0051082">
    <property type="term" value="F:unfolded protein binding"/>
    <property type="evidence" value="ECO:0007669"/>
    <property type="project" value="TreeGrafter"/>
</dbReference>
<dbReference type="GO" id="GO:0006120">
    <property type="term" value="P:mitochondrial electron transport, NADH to ubiquinone"/>
    <property type="evidence" value="ECO:0007669"/>
    <property type="project" value="TreeGrafter"/>
</dbReference>
<dbReference type="OMA" id="RIHKIWA"/>
<dbReference type="STRING" id="5078.A0A135LA05"/>
<dbReference type="Pfam" id="PF08547">
    <property type="entry name" value="CIA30"/>
    <property type="match status" value="2"/>
</dbReference>
<dbReference type="GO" id="GO:0010257">
    <property type="term" value="P:NADH dehydrogenase complex assembly"/>
    <property type="evidence" value="ECO:0007669"/>
    <property type="project" value="TreeGrafter"/>
</dbReference>
<dbReference type="EMBL" id="LHQR01000069">
    <property type="protein sequence ID" value="KXG45783.1"/>
    <property type="molecule type" value="Genomic_DNA"/>
</dbReference>
<accession>A0A135LA05</accession>
<comment type="subcellular location">
    <subcellularLocation>
        <location evidence="1">Mitochondrion</location>
    </subcellularLocation>
</comment>
<dbReference type="PANTHER" id="PTHR13194:SF18">
    <property type="entry name" value="COMPLEX I INTERMEDIATE-ASSOCIATED PROTEIN 30, MITOCHONDRIAL"/>
    <property type="match status" value="1"/>
</dbReference>
<dbReference type="OrthoDB" id="42561at2759"/>
<dbReference type="AlphaFoldDB" id="A0A135LA05"/>
<comment type="similarity">
    <text evidence="2">Belongs to the CIA30 family.</text>
</comment>
<organism evidence="7 8">
    <name type="scientific">Penicillium patulum</name>
    <name type="common">Penicillium griseofulvum</name>
    <dbReference type="NCBI Taxonomy" id="5078"/>
    <lineage>
        <taxon>Eukaryota</taxon>
        <taxon>Fungi</taxon>
        <taxon>Dikarya</taxon>
        <taxon>Ascomycota</taxon>
        <taxon>Pezizomycotina</taxon>
        <taxon>Eurotiomycetes</taxon>
        <taxon>Eurotiomycetidae</taxon>
        <taxon>Eurotiales</taxon>
        <taxon>Aspergillaceae</taxon>
        <taxon>Penicillium</taxon>
    </lineage>
</organism>
<keyword evidence="7" id="KW-0830">Ubiquinone</keyword>
<feature type="compositionally biased region" description="Basic and acidic residues" evidence="5">
    <location>
        <begin position="326"/>
        <end position="358"/>
    </location>
</feature>
<evidence type="ECO:0000256" key="3">
    <source>
        <dbReference type="ARBA" id="ARBA00023128"/>
    </source>
</evidence>
<feature type="domain" description="NADH:ubiquinone oxidoreductase intermediate-associated protein 30" evidence="6">
    <location>
        <begin position="44"/>
        <end position="181"/>
    </location>
</feature>
<reference evidence="7 8" key="1">
    <citation type="journal article" date="2016" name="BMC Genomics">
        <title>Genome sequencing and secondary metabolism of the postharvest pathogen Penicillium griseofulvum.</title>
        <authorList>
            <person name="Banani H."/>
            <person name="Marcet-Houben M."/>
            <person name="Ballester A.R."/>
            <person name="Abbruscato P."/>
            <person name="Gonzalez-Candelas L."/>
            <person name="Gabaldon T."/>
            <person name="Spadaro D."/>
        </authorList>
    </citation>
    <scope>NUCLEOTIDE SEQUENCE [LARGE SCALE GENOMIC DNA]</scope>
    <source>
        <strain evidence="7 8">PG3</strain>
    </source>
</reference>
<feature type="domain" description="NADH:ubiquinone oxidoreductase intermediate-associated protein 30" evidence="6">
    <location>
        <begin position="236"/>
        <end position="288"/>
    </location>
</feature>
<dbReference type="Proteomes" id="UP000070168">
    <property type="component" value="Unassembled WGS sequence"/>
</dbReference>
<evidence type="ECO:0000256" key="5">
    <source>
        <dbReference type="SAM" id="MobiDB-lite"/>
    </source>
</evidence>